<dbReference type="Pfam" id="PF00067">
    <property type="entry name" value="p450"/>
    <property type="match status" value="1"/>
</dbReference>
<evidence type="ECO:0000256" key="5">
    <source>
        <dbReference type="ARBA" id="ARBA00022617"/>
    </source>
</evidence>
<comment type="pathway">
    <text evidence="3">Secondary metabolite biosynthesis.</text>
</comment>
<evidence type="ECO:0000313" key="16">
    <source>
        <dbReference type="Proteomes" id="UP000194127"/>
    </source>
</evidence>
<comment type="subcellular location">
    <subcellularLocation>
        <location evidence="2">Membrane</location>
        <topology evidence="2">Single-pass membrane protein</topology>
    </subcellularLocation>
</comment>
<sequence length="506" mass="56673">MDHQIIVSTLALCLAFILVYFSIFERHDRLPPGPKPLPFLGNILQFPAKYKERTFVKWGNIYGDIVYAHFLRTPIIIINAHCVAQDILDKKSSIYSDRPNVAVLSDMTGMNISLPALPYGEQARKQRKWFQHAVASKSTLKQYQPIQRRETLTLLSGLCENAGSLRLHINRFAAGILMEISYGYTIRSLDDVYVHLANQAMAGTLECGYPGLMLVDFIPLSLLKLLPTRIPGYLGWFIRTASVIKGASVLLHDTPYNMVKSAIASGNARPSLVSSLLSDNDSDSDELDAQDEIDIKATAASIYSAGIETMLSVLSSFLLALLLHPRVLQKAREELDQVVGTERLPDFDDRKHLAYMECVLQEVYRWACPAPVTMLHKLAVDDEYQGYHIPAGASVVANAWAMTRDVRTYVDPEVFRPERFQDLPVGAKDTMDPRCYMFGFGRRVCPGKLLADSSLWLAMASIISTFDVVPSRDARGRQIIPEATWESGIIRQPVKISTHGRRRVLS</sequence>
<evidence type="ECO:0000256" key="2">
    <source>
        <dbReference type="ARBA" id="ARBA00004167"/>
    </source>
</evidence>
<feature type="binding site" description="axial binding residue" evidence="13">
    <location>
        <position position="445"/>
    </location>
    <ligand>
        <name>heme</name>
        <dbReference type="ChEBI" id="CHEBI:30413"/>
    </ligand>
    <ligandPart>
        <name>Fe</name>
        <dbReference type="ChEBI" id="CHEBI:18248"/>
    </ligandPart>
</feature>
<reference evidence="15 16" key="1">
    <citation type="submission" date="2017-04" db="EMBL/GenBank/DDBJ databases">
        <title>Genome Sequence of the Model Brown-Rot Fungus Postia placenta SB12.</title>
        <authorList>
            <consortium name="DOE Joint Genome Institute"/>
            <person name="Gaskell J."/>
            <person name="Kersten P."/>
            <person name="Larrondo L.F."/>
            <person name="Canessa P."/>
            <person name="Martinez D."/>
            <person name="Hibbett D."/>
            <person name="Schmoll M."/>
            <person name="Kubicek C.P."/>
            <person name="Martinez A.T."/>
            <person name="Yadav J."/>
            <person name="Master E."/>
            <person name="Magnuson J.K."/>
            <person name="James T."/>
            <person name="Yaver D."/>
            <person name="Berka R."/>
            <person name="Labutti K."/>
            <person name="Lipzen A."/>
            <person name="Aerts A."/>
            <person name="Barry K."/>
            <person name="Henrissat B."/>
            <person name="Blanchette R."/>
            <person name="Grigoriev I."/>
            <person name="Cullen D."/>
        </authorList>
    </citation>
    <scope>NUCLEOTIDE SEQUENCE [LARGE SCALE GENOMIC DNA]</scope>
    <source>
        <strain evidence="15 16">MAD-698-R-SB12</strain>
    </source>
</reference>
<gene>
    <name evidence="15" type="ORF">POSPLADRAFT_1158212</name>
</gene>
<evidence type="ECO:0008006" key="17">
    <source>
        <dbReference type="Google" id="ProtNLM"/>
    </source>
</evidence>
<dbReference type="PRINTS" id="PR00463">
    <property type="entry name" value="EP450I"/>
</dbReference>
<dbReference type="AlphaFoldDB" id="A0A1X6MKS3"/>
<dbReference type="GO" id="GO:0004497">
    <property type="term" value="F:monooxygenase activity"/>
    <property type="evidence" value="ECO:0007669"/>
    <property type="project" value="UniProtKB-KW"/>
</dbReference>
<evidence type="ECO:0000313" key="15">
    <source>
        <dbReference type="EMBL" id="OSX56965.1"/>
    </source>
</evidence>
<keyword evidence="10 13" id="KW-0408">Iron</keyword>
<keyword evidence="12" id="KW-0472">Membrane</keyword>
<keyword evidence="5 13" id="KW-0349">Heme</keyword>
<evidence type="ECO:0000256" key="7">
    <source>
        <dbReference type="ARBA" id="ARBA00022723"/>
    </source>
</evidence>
<dbReference type="GO" id="GO:0020037">
    <property type="term" value="F:heme binding"/>
    <property type="evidence" value="ECO:0007669"/>
    <property type="project" value="InterPro"/>
</dbReference>
<keyword evidence="7 13" id="KW-0479">Metal-binding</keyword>
<dbReference type="InterPro" id="IPR017972">
    <property type="entry name" value="Cyt_P450_CS"/>
</dbReference>
<evidence type="ECO:0000256" key="14">
    <source>
        <dbReference type="RuleBase" id="RU000461"/>
    </source>
</evidence>
<evidence type="ECO:0000256" key="6">
    <source>
        <dbReference type="ARBA" id="ARBA00022692"/>
    </source>
</evidence>
<keyword evidence="6" id="KW-0812">Transmembrane</keyword>
<evidence type="ECO:0000256" key="13">
    <source>
        <dbReference type="PIRSR" id="PIRSR602401-1"/>
    </source>
</evidence>
<keyword evidence="8" id="KW-1133">Transmembrane helix</keyword>
<evidence type="ECO:0000256" key="11">
    <source>
        <dbReference type="ARBA" id="ARBA00023033"/>
    </source>
</evidence>
<dbReference type="EMBL" id="KZ110610">
    <property type="protein sequence ID" value="OSX56965.1"/>
    <property type="molecule type" value="Genomic_DNA"/>
</dbReference>
<dbReference type="RefSeq" id="XP_024333759.1">
    <property type="nucleotide sequence ID" value="XM_024487292.1"/>
</dbReference>
<proteinExistence type="inferred from homology"/>
<dbReference type="PROSITE" id="PS00086">
    <property type="entry name" value="CYTOCHROME_P450"/>
    <property type="match status" value="1"/>
</dbReference>
<dbReference type="InterPro" id="IPR002401">
    <property type="entry name" value="Cyt_P450_E_grp-I"/>
</dbReference>
<dbReference type="InterPro" id="IPR050364">
    <property type="entry name" value="Cytochrome_P450_fung"/>
</dbReference>
<dbReference type="STRING" id="670580.A0A1X6MKS3"/>
<keyword evidence="11 14" id="KW-0503">Monooxygenase</keyword>
<dbReference type="Proteomes" id="UP000194127">
    <property type="component" value="Unassembled WGS sequence"/>
</dbReference>
<dbReference type="SUPFAM" id="SSF48264">
    <property type="entry name" value="Cytochrome P450"/>
    <property type="match status" value="1"/>
</dbReference>
<dbReference type="OrthoDB" id="2789670at2759"/>
<keyword evidence="16" id="KW-1185">Reference proteome</keyword>
<dbReference type="GO" id="GO:0016705">
    <property type="term" value="F:oxidoreductase activity, acting on paired donors, with incorporation or reduction of molecular oxygen"/>
    <property type="evidence" value="ECO:0007669"/>
    <property type="project" value="InterPro"/>
</dbReference>
<evidence type="ECO:0000256" key="1">
    <source>
        <dbReference type="ARBA" id="ARBA00001971"/>
    </source>
</evidence>
<keyword evidence="9 14" id="KW-0560">Oxidoreductase</keyword>
<dbReference type="PANTHER" id="PTHR46300">
    <property type="entry name" value="P450, PUTATIVE (EUROFUNG)-RELATED-RELATED"/>
    <property type="match status" value="1"/>
</dbReference>
<evidence type="ECO:0000256" key="3">
    <source>
        <dbReference type="ARBA" id="ARBA00005179"/>
    </source>
</evidence>
<evidence type="ECO:0000256" key="4">
    <source>
        <dbReference type="ARBA" id="ARBA00010617"/>
    </source>
</evidence>
<dbReference type="Gene3D" id="1.10.630.10">
    <property type="entry name" value="Cytochrome P450"/>
    <property type="match status" value="1"/>
</dbReference>
<accession>A0A1X6MKS3</accession>
<dbReference type="GO" id="GO:0005506">
    <property type="term" value="F:iron ion binding"/>
    <property type="evidence" value="ECO:0007669"/>
    <property type="project" value="InterPro"/>
</dbReference>
<dbReference type="PANTHER" id="PTHR46300:SF7">
    <property type="entry name" value="P450, PUTATIVE (EUROFUNG)-RELATED"/>
    <property type="match status" value="1"/>
</dbReference>
<evidence type="ECO:0000256" key="12">
    <source>
        <dbReference type="ARBA" id="ARBA00023136"/>
    </source>
</evidence>
<dbReference type="InterPro" id="IPR036396">
    <property type="entry name" value="Cyt_P450_sf"/>
</dbReference>
<protein>
    <recommendedName>
        <fullName evidence="17">Cytochrome P450</fullName>
    </recommendedName>
</protein>
<comment type="cofactor">
    <cofactor evidence="1 13">
        <name>heme</name>
        <dbReference type="ChEBI" id="CHEBI:30413"/>
    </cofactor>
</comment>
<organism evidence="15 16">
    <name type="scientific">Postia placenta MAD-698-R-SB12</name>
    <dbReference type="NCBI Taxonomy" id="670580"/>
    <lineage>
        <taxon>Eukaryota</taxon>
        <taxon>Fungi</taxon>
        <taxon>Dikarya</taxon>
        <taxon>Basidiomycota</taxon>
        <taxon>Agaricomycotina</taxon>
        <taxon>Agaricomycetes</taxon>
        <taxon>Polyporales</taxon>
        <taxon>Adustoporiaceae</taxon>
        <taxon>Rhodonia</taxon>
    </lineage>
</organism>
<name>A0A1X6MKS3_9APHY</name>
<dbReference type="CDD" id="cd11065">
    <property type="entry name" value="CYP64-like"/>
    <property type="match status" value="1"/>
</dbReference>
<evidence type="ECO:0000256" key="8">
    <source>
        <dbReference type="ARBA" id="ARBA00022989"/>
    </source>
</evidence>
<dbReference type="GO" id="GO:0016020">
    <property type="term" value="C:membrane"/>
    <property type="evidence" value="ECO:0007669"/>
    <property type="project" value="UniProtKB-SubCell"/>
</dbReference>
<comment type="similarity">
    <text evidence="4 14">Belongs to the cytochrome P450 family.</text>
</comment>
<dbReference type="GeneID" id="36332241"/>
<dbReference type="InterPro" id="IPR001128">
    <property type="entry name" value="Cyt_P450"/>
</dbReference>
<evidence type="ECO:0000256" key="9">
    <source>
        <dbReference type="ARBA" id="ARBA00023002"/>
    </source>
</evidence>
<evidence type="ECO:0000256" key="10">
    <source>
        <dbReference type="ARBA" id="ARBA00023004"/>
    </source>
</evidence>